<reference evidence="3" key="1">
    <citation type="submission" date="2022-03" db="EMBL/GenBank/DDBJ databases">
        <authorList>
            <person name="Martin C."/>
        </authorList>
    </citation>
    <scope>NUCLEOTIDE SEQUENCE</scope>
</reference>
<dbReference type="GO" id="GO:0008146">
    <property type="term" value="F:sulfotransferase activity"/>
    <property type="evidence" value="ECO:0007669"/>
    <property type="project" value="InterPro"/>
</dbReference>
<evidence type="ECO:0000259" key="2">
    <source>
        <dbReference type="Pfam" id="PF00685"/>
    </source>
</evidence>
<gene>
    <name evidence="3" type="ORF">OFUS_LOCUS6361</name>
</gene>
<dbReference type="Pfam" id="PF00685">
    <property type="entry name" value="Sulfotransfer_1"/>
    <property type="match status" value="1"/>
</dbReference>
<name>A0A8J1TTF2_OWEFU</name>
<sequence>LCELAMSFIQQKKFVCICLLILILAMLYTLYLMCNSNYCIIHCTNNGNFKKKGNNENLHKGDLIKGDLNKGDLNKGDLNKGDNKKESILQDAPGKCKKYANKTDCQPLHYSYTPLPRTTLSSIPGSGNTWVRHLLQQMTGIYTGSRYFDKVLYKNGFPGEAKVIPWDGSVIAVKSHDFNDVYDKMIALIRNPYDMILAEFKRVSTPSKNHSVNIANTIFQQRKNEFTNKVNRMGSRWFTQMNIFVNKVIINTTRKTPFIVIHYENLKQHLRHELRRLADFLNTSITNELLDCIECKSEGRHHRHSTEKVDPFTLQQKLFLNNYITQLNRTLKKACGELCVFPYRPHEITMT</sequence>
<evidence type="ECO:0000313" key="3">
    <source>
        <dbReference type="EMBL" id="CAH1779561.1"/>
    </source>
</evidence>
<dbReference type="PANTHER" id="PTHR45964">
    <property type="entry name" value="WSCD FAMILY MEMBER CG9164"/>
    <property type="match status" value="1"/>
</dbReference>
<dbReference type="PANTHER" id="PTHR45964:SF5">
    <property type="entry name" value="WSCD FAMILY MEMBER CG9164"/>
    <property type="match status" value="1"/>
</dbReference>
<comment type="caution">
    <text evidence="3">The sequence shown here is derived from an EMBL/GenBank/DDBJ whole genome shotgun (WGS) entry which is preliminary data.</text>
</comment>
<dbReference type="Gene3D" id="3.40.50.300">
    <property type="entry name" value="P-loop containing nucleotide triphosphate hydrolases"/>
    <property type="match status" value="1"/>
</dbReference>
<organism evidence="3 4">
    <name type="scientific">Owenia fusiformis</name>
    <name type="common">Polychaete worm</name>
    <dbReference type="NCBI Taxonomy" id="6347"/>
    <lineage>
        <taxon>Eukaryota</taxon>
        <taxon>Metazoa</taxon>
        <taxon>Spiralia</taxon>
        <taxon>Lophotrochozoa</taxon>
        <taxon>Annelida</taxon>
        <taxon>Polychaeta</taxon>
        <taxon>Sedentaria</taxon>
        <taxon>Canalipalpata</taxon>
        <taxon>Sabellida</taxon>
        <taxon>Oweniida</taxon>
        <taxon>Oweniidae</taxon>
        <taxon>Owenia</taxon>
    </lineage>
</organism>
<dbReference type="InterPro" id="IPR051589">
    <property type="entry name" value="Sialate-O-sulfotransferase"/>
</dbReference>
<dbReference type="OrthoDB" id="5985073at2759"/>
<dbReference type="AlphaFoldDB" id="A0A8J1TTF2"/>
<feature type="non-terminal residue" evidence="3">
    <location>
        <position position="351"/>
    </location>
</feature>
<dbReference type="Proteomes" id="UP000749559">
    <property type="component" value="Unassembled WGS sequence"/>
</dbReference>
<comment type="similarity">
    <text evidence="1">Belongs to the WSCD family.</text>
</comment>
<evidence type="ECO:0000256" key="1">
    <source>
        <dbReference type="ARBA" id="ARBA00010236"/>
    </source>
</evidence>
<proteinExistence type="inferred from homology"/>
<dbReference type="SUPFAM" id="SSF52540">
    <property type="entry name" value="P-loop containing nucleoside triphosphate hydrolases"/>
    <property type="match status" value="1"/>
</dbReference>
<dbReference type="InterPro" id="IPR027417">
    <property type="entry name" value="P-loop_NTPase"/>
</dbReference>
<keyword evidence="4" id="KW-1185">Reference proteome</keyword>
<accession>A0A8J1TTF2</accession>
<evidence type="ECO:0000313" key="4">
    <source>
        <dbReference type="Proteomes" id="UP000749559"/>
    </source>
</evidence>
<dbReference type="InterPro" id="IPR000863">
    <property type="entry name" value="Sulfotransferase_dom"/>
</dbReference>
<feature type="domain" description="Sulfotransferase" evidence="2">
    <location>
        <begin position="120"/>
        <end position="293"/>
    </location>
</feature>
<protein>
    <recommendedName>
        <fullName evidence="2">Sulfotransferase domain-containing protein</fullName>
    </recommendedName>
</protein>
<dbReference type="EMBL" id="CAIIXF020000003">
    <property type="protein sequence ID" value="CAH1779561.1"/>
    <property type="molecule type" value="Genomic_DNA"/>
</dbReference>